<evidence type="ECO:0000256" key="1">
    <source>
        <dbReference type="SAM" id="MobiDB-lite"/>
    </source>
</evidence>
<comment type="caution">
    <text evidence="2">The sequence shown here is derived from an EMBL/GenBank/DDBJ whole genome shotgun (WGS) entry which is preliminary data.</text>
</comment>
<dbReference type="GeneID" id="34453099"/>
<dbReference type="Proteomes" id="UP000179179">
    <property type="component" value="Unassembled WGS sequence"/>
</dbReference>
<accession>A0A1F7ZRE3</accession>
<feature type="region of interest" description="Disordered" evidence="1">
    <location>
        <begin position="1"/>
        <end position="95"/>
    </location>
</feature>
<dbReference type="STRING" id="109264.A0A1F7ZRE3"/>
<evidence type="ECO:0000313" key="3">
    <source>
        <dbReference type="Proteomes" id="UP000179179"/>
    </source>
</evidence>
<feature type="compositionally biased region" description="Polar residues" evidence="1">
    <location>
        <begin position="59"/>
        <end position="80"/>
    </location>
</feature>
<evidence type="ECO:0000313" key="2">
    <source>
        <dbReference type="EMBL" id="OGM42020.1"/>
    </source>
</evidence>
<organism evidence="2 3">
    <name type="scientific">Aspergillus bombycis</name>
    <dbReference type="NCBI Taxonomy" id="109264"/>
    <lineage>
        <taxon>Eukaryota</taxon>
        <taxon>Fungi</taxon>
        <taxon>Dikarya</taxon>
        <taxon>Ascomycota</taxon>
        <taxon>Pezizomycotina</taxon>
        <taxon>Eurotiomycetes</taxon>
        <taxon>Eurotiomycetidae</taxon>
        <taxon>Eurotiales</taxon>
        <taxon>Aspergillaceae</taxon>
        <taxon>Aspergillus</taxon>
    </lineage>
</organism>
<sequence length="137" mass="15025">MFLPKAPISSASLRNPRRRQRTSSDEPVNPPKAKRQRSSLRHGSSDIPLEDQNELNEHGSCSTTLASQDLETADNATFQESIPIRGPKKLEKRGEADGTIVLSKTDVYNVLQLPALPDQIRGLQSGESGLSLHNSHC</sequence>
<protein>
    <submittedName>
        <fullName evidence="2">Uncharacterized protein</fullName>
    </submittedName>
</protein>
<reference evidence="2 3" key="1">
    <citation type="journal article" date="2016" name="Genome Biol. Evol.">
        <title>Draft genome sequence of an aflatoxigenic Aspergillus species, A. bombycis.</title>
        <authorList>
            <person name="Moore G.G."/>
            <person name="Mack B.M."/>
            <person name="Beltz S.B."/>
            <person name="Gilbert M.K."/>
        </authorList>
    </citation>
    <scope>NUCLEOTIDE SEQUENCE [LARGE SCALE GENOMIC DNA]</scope>
    <source>
        <strain evidence="3">NRRL 26010</strain>
    </source>
</reference>
<gene>
    <name evidence="2" type="ORF">ABOM_009709</name>
</gene>
<keyword evidence="3" id="KW-1185">Reference proteome</keyword>
<dbReference type="RefSeq" id="XP_022385737.1">
    <property type="nucleotide sequence ID" value="XM_022536837.1"/>
</dbReference>
<proteinExistence type="predicted"/>
<dbReference type="AlphaFoldDB" id="A0A1F7ZRE3"/>
<dbReference type="EMBL" id="LYCR01000097">
    <property type="protein sequence ID" value="OGM42020.1"/>
    <property type="molecule type" value="Genomic_DNA"/>
</dbReference>
<name>A0A1F7ZRE3_9EURO</name>